<organism evidence="4">
    <name type="scientific">bioreactor metagenome</name>
    <dbReference type="NCBI Taxonomy" id="1076179"/>
    <lineage>
        <taxon>unclassified sequences</taxon>
        <taxon>metagenomes</taxon>
        <taxon>ecological metagenomes</taxon>
    </lineage>
</organism>
<dbReference type="GO" id="GO:0016747">
    <property type="term" value="F:acyltransferase activity, transferring groups other than amino-acyl groups"/>
    <property type="evidence" value="ECO:0007669"/>
    <property type="project" value="InterPro"/>
</dbReference>
<dbReference type="Pfam" id="PF00583">
    <property type="entry name" value="Acetyltransf_1"/>
    <property type="match status" value="1"/>
</dbReference>
<keyword evidence="1" id="KW-0808">Transferase</keyword>
<feature type="domain" description="N-acetyltransferase" evidence="3">
    <location>
        <begin position="1"/>
        <end position="154"/>
    </location>
</feature>
<gene>
    <name evidence="4" type="ORF">SDC9_164020</name>
</gene>
<dbReference type="Gene3D" id="3.40.630.30">
    <property type="match status" value="1"/>
</dbReference>
<dbReference type="EMBL" id="VSSQ01063674">
    <property type="protein sequence ID" value="MPN16675.1"/>
    <property type="molecule type" value="Genomic_DNA"/>
</dbReference>
<dbReference type="InterPro" id="IPR050832">
    <property type="entry name" value="Bact_Acetyltransf"/>
</dbReference>
<dbReference type="AlphaFoldDB" id="A0A645FQH3"/>
<evidence type="ECO:0000256" key="2">
    <source>
        <dbReference type="ARBA" id="ARBA00023315"/>
    </source>
</evidence>
<dbReference type="CDD" id="cd04301">
    <property type="entry name" value="NAT_SF"/>
    <property type="match status" value="1"/>
</dbReference>
<evidence type="ECO:0000259" key="3">
    <source>
        <dbReference type="PROSITE" id="PS51186"/>
    </source>
</evidence>
<dbReference type="PANTHER" id="PTHR43877">
    <property type="entry name" value="AMINOALKYLPHOSPHONATE N-ACETYLTRANSFERASE-RELATED-RELATED"/>
    <property type="match status" value="1"/>
</dbReference>
<proteinExistence type="predicted"/>
<dbReference type="InterPro" id="IPR016181">
    <property type="entry name" value="Acyl_CoA_acyltransferase"/>
</dbReference>
<evidence type="ECO:0000313" key="4">
    <source>
        <dbReference type="EMBL" id="MPN16675.1"/>
    </source>
</evidence>
<dbReference type="InterPro" id="IPR000182">
    <property type="entry name" value="GNAT_dom"/>
</dbReference>
<reference evidence="4" key="1">
    <citation type="submission" date="2019-08" db="EMBL/GenBank/DDBJ databases">
        <authorList>
            <person name="Kucharzyk K."/>
            <person name="Murdoch R.W."/>
            <person name="Higgins S."/>
            <person name="Loffler F."/>
        </authorList>
    </citation>
    <scope>NUCLEOTIDE SEQUENCE</scope>
</reference>
<accession>A0A645FQH3</accession>
<comment type="caution">
    <text evidence="4">The sequence shown here is derived from an EMBL/GenBank/DDBJ whole genome shotgun (WGS) entry which is preliminary data.</text>
</comment>
<protein>
    <recommendedName>
        <fullName evidence="3">N-acetyltransferase domain-containing protein</fullName>
    </recommendedName>
</protein>
<keyword evidence="2" id="KW-0012">Acyltransferase</keyword>
<name>A0A645FQH3_9ZZZZ</name>
<dbReference type="SUPFAM" id="SSF55729">
    <property type="entry name" value="Acyl-CoA N-acyltransferases (Nat)"/>
    <property type="match status" value="1"/>
</dbReference>
<evidence type="ECO:0000256" key="1">
    <source>
        <dbReference type="ARBA" id="ARBA00022679"/>
    </source>
</evidence>
<sequence length="154" mass="17863">MEFRRATKADVEAFVDVRIEFVTQIRTIADVDDFRARTLEYLTDHIERDDLLVYLALEDGEIVSSCLASLYQTPPVPSCHTGRTAELLNVYTKREFRRRGIAEQLIRMLFTQLQARGVEKVLLDYTEDGLPLYQKLGFTVLPHQMELKLPLTRD</sequence>
<dbReference type="PROSITE" id="PS51186">
    <property type="entry name" value="GNAT"/>
    <property type="match status" value="1"/>
</dbReference>